<reference evidence="1 2" key="1">
    <citation type="submission" date="2021-10" db="EMBL/GenBank/DDBJ databases">
        <authorList>
            <person name="Koch H."/>
        </authorList>
    </citation>
    <scope>NUCLEOTIDE SEQUENCE [LARGE SCALE GENOMIC DNA]</scope>
    <source>
        <strain evidence="1">6680</strain>
    </source>
</reference>
<evidence type="ECO:0000313" key="1">
    <source>
        <dbReference type="EMBL" id="CAG9932966.1"/>
    </source>
</evidence>
<evidence type="ECO:0000313" key="2">
    <source>
        <dbReference type="Proteomes" id="UP000839052"/>
    </source>
</evidence>
<protein>
    <submittedName>
        <fullName evidence="1">Uncharacterized protein</fullName>
    </submittedName>
</protein>
<accession>A0ABM8YZM4</accession>
<organism evidence="1 2">
    <name type="scientific">Candidatus Nitrotoga arctica</name>
    <dbReference type="NCBI Taxonomy" id="453162"/>
    <lineage>
        <taxon>Bacteria</taxon>
        <taxon>Pseudomonadati</taxon>
        <taxon>Pseudomonadota</taxon>
        <taxon>Betaproteobacteria</taxon>
        <taxon>Nitrosomonadales</taxon>
        <taxon>Gallionellaceae</taxon>
        <taxon>Candidatus Nitrotoga</taxon>
    </lineage>
</organism>
<name>A0ABM8YZM4_9PROT</name>
<gene>
    <name evidence="1" type="ORF">NTG6680_1713</name>
</gene>
<sequence>MTSAHYQGVDRHLNITEGSLERIREVASEFLAAFESAAKLLEQQGHIE</sequence>
<dbReference type="EMBL" id="OU912926">
    <property type="protein sequence ID" value="CAG9932966.1"/>
    <property type="molecule type" value="Genomic_DNA"/>
</dbReference>
<dbReference type="Proteomes" id="UP000839052">
    <property type="component" value="Chromosome"/>
</dbReference>
<proteinExistence type="predicted"/>
<keyword evidence="2" id="KW-1185">Reference proteome</keyword>